<sequence>MAVINRLLLLAAMVTLVGACGAPNAPLTHDAYVWQRQWTPGLRDAVDASSDLVRAWHVLVAQADRDGRFHGFAPDRDTLARSRRPVVLVVRIDGRLARFDPTALTARIVSVVQDWPGAAGLEIDYDCPTARLPAYTAFLRDLKSRLPGVPLSITALPTWNGSTALDDLLEVPDDAVLQVHAVQAPQAGLFDPAVATAWIDAFARHTHKPFRVALPTYGSRVSWNADGSLLSVESEAAALAAGAEAAELYAAPSTVRDFVAGLNRHRPAGLVGLVWFRLPTPQDTRAWSLATWRGVVTGRLAVATPRIVLQAGRGGDAPSDVIVDNPGDSDIAPPPVVRLPATCHLADGIDGYTLRRTAQALELVATLARPIPARGRRAIGWARCRPDSPPPQQGSPVS</sequence>
<organism evidence="2 3">
    <name type="scientific">Luteibacter sahnii</name>
    <dbReference type="NCBI Taxonomy" id="3021977"/>
    <lineage>
        <taxon>Bacteria</taxon>
        <taxon>Pseudomonadati</taxon>
        <taxon>Pseudomonadota</taxon>
        <taxon>Gammaproteobacteria</taxon>
        <taxon>Lysobacterales</taxon>
        <taxon>Rhodanobacteraceae</taxon>
        <taxon>Luteibacter</taxon>
    </lineage>
</organism>
<comment type="caution">
    <text evidence="2">The sequence shown here is derived from an EMBL/GenBank/DDBJ whole genome shotgun (WGS) entry which is preliminary data.</text>
</comment>
<reference evidence="2 3" key="1">
    <citation type="journal article" date="2024" name="Curr. Microbiol.">
        <title>Luteibacter sahnii sp. nov., A Novel Yellow-Colored Xanthomonadin Pigment Producing Probiotic Bacterium from Healthy Rice Seed Microbiome.</title>
        <authorList>
            <person name="Jaiswal G."/>
            <person name="Rana R."/>
            <person name="Nayak P.K."/>
            <person name="Chouhan R."/>
            <person name="Gandhi S.G."/>
            <person name="Patel H.K."/>
            <person name="Patil P.B."/>
        </authorList>
    </citation>
    <scope>NUCLEOTIDE SEQUENCE [LARGE SCALE GENOMIC DNA]</scope>
    <source>
        <strain evidence="2 3">PPL201</strain>
    </source>
</reference>
<keyword evidence="1" id="KW-0732">Signal</keyword>
<gene>
    <name evidence="2" type="ORF">P3W24_03280</name>
</gene>
<dbReference type="EMBL" id="JARJJS010000001">
    <property type="protein sequence ID" value="MDF4023996.1"/>
    <property type="molecule type" value="Genomic_DNA"/>
</dbReference>
<evidence type="ECO:0000313" key="3">
    <source>
        <dbReference type="Proteomes" id="UP001528850"/>
    </source>
</evidence>
<dbReference type="InterPro" id="IPR021488">
    <property type="entry name" value="DUF3142"/>
</dbReference>
<evidence type="ECO:0000313" key="2">
    <source>
        <dbReference type="EMBL" id="MDF4023996.1"/>
    </source>
</evidence>
<feature type="chain" id="PRO_5045369457" evidence="1">
    <location>
        <begin position="22"/>
        <end position="398"/>
    </location>
</feature>
<protein>
    <submittedName>
        <fullName evidence="2">DUF3142 domain-containing protein</fullName>
    </submittedName>
</protein>
<dbReference type="Pfam" id="PF11340">
    <property type="entry name" value="DUF3142"/>
    <property type="match status" value="1"/>
</dbReference>
<name>A0ABT6B7D6_9GAMM</name>
<evidence type="ECO:0000256" key="1">
    <source>
        <dbReference type="SAM" id="SignalP"/>
    </source>
</evidence>
<dbReference type="Proteomes" id="UP001528850">
    <property type="component" value="Unassembled WGS sequence"/>
</dbReference>
<keyword evidence="3" id="KW-1185">Reference proteome</keyword>
<proteinExistence type="predicted"/>
<accession>A0ABT6B7D6</accession>
<feature type="signal peptide" evidence="1">
    <location>
        <begin position="1"/>
        <end position="21"/>
    </location>
</feature>
<dbReference type="PROSITE" id="PS51257">
    <property type="entry name" value="PROKAR_LIPOPROTEIN"/>
    <property type="match status" value="1"/>
</dbReference>